<evidence type="ECO:0000256" key="6">
    <source>
        <dbReference type="ARBA" id="ARBA00023180"/>
    </source>
</evidence>
<feature type="chain" id="PRO_5005573237" evidence="9">
    <location>
        <begin position="23"/>
        <end position="315"/>
    </location>
</feature>
<dbReference type="PANTHER" id="PTHR13624">
    <property type="entry name" value="RE42071P"/>
    <property type="match status" value="1"/>
</dbReference>
<evidence type="ECO:0000256" key="5">
    <source>
        <dbReference type="ARBA" id="ARBA00023136"/>
    </source>
</evidence>
<feature type="transmembrane region" description="Helical" evidence="8">
    <location>
        <begin position="101"/>
        <end position="121"/>
    </location>
</feature>
<comment type="subcellular location">
    <subcellularLocation>
        <location evidence="1">Membrane</location>
        <topology evidence="1">Multi-pass membrane protein</topology>
    </subcellularLocation>
</comment>
<feature type="transmembrane region" description="Helical" evidence="8">
    <location>
        <begin position="183"/>
        <end position="200"/>
    </location>
</feature>
<keyword evidence="11" id="KW-1185">Reference proteome</keyword>
<dbReference type="Pfam" id="PF10268">
    <property type="entry name" value="Tmemb_161AB"/>
    <property type="match status" value="2"/>
</dbReference>
<evidence type="ECO:0000256" key="4">
    <source>
        <dbReference type="ARBA" id="ARBA00022989"/>
    </source>
</evidence>
<keyword evidence="3 8" id="KW-0812">Transmembrane</keyword>
<feature type="signal peptide" evidence="9">
    <location>
        <begin position="1"/>
        <end position="22"/>
    </location>
</feature>
<dbReference type="EMBL" id="JTDY01002394">
    <property type="protein sequence ID" value="KOB71503.1"/>
    <property type="molecule type" value="Genomic_DNA"/>
</dbReference>
<comment type="similarity">
    <text evidence="2">Belongs to the TMEM161 family.</text>
</comment>
<dbReference type="STRING" id="104452.A0A0L7L7P0"/>
<comment type="caution">
    <text evidence="10">The sequence shown here is derived from an EMBL/GenBank/DDBJ whole genome shotgun (WGS) entry which is preliminary data.</text>
</comment>
<feature type="compositionally biased region" description="Basic and acidic residues" evidence="7">
    <location>
        <begin position="62"/>
        <end position="71"/>
    </location>
</feature>
<keyword evidence="4 8" id="KW-1133">Transmembrane helix</keyword>
<keyword evidence="5 8" id="KW-0472">Membrane</keyword>
<reference evidence="10 11" key="1">
    <citation type="journal article" date="2015" name="Genome Biol. Evol.">
        <title>The genome of winter moth (Operophtera brumata) provides a genomic perspective on sexual dimorphism and phenology.</title>
        <authorList>
            <person name="Derks M.F."/>
            <person name="Smit S."/>
            <person name="Salis L."/>
            <person name="Schijlen E."/>
            <person name="Bossers A."/>
            <person name="Mateman C."/>
            <person name="Pijl A.S."/>
            <person name="de Ridder D."/>
            <person name="Groenen M.A."/>
            <person name="Visser M.E."/>
            <person name="Megens H.J."/>
        </authorList>
    </citation>
    <scope>NUCLEOTIDE SEQUENCE [LARGE SCALE GENOMIC DNA]</scope>
    <source>
        <strain evidence="10">WM2013NL</strain>
        <tissue evidence="10">Head and thorax</tissue>
    </source>
</reference>
<dbReference type="AlphaFoldDB" id="A0A0L7L7P0"/>
<dbReference type="GO" id="GO:0016020">
    <property type="term" value="C:membrane"/>
    <property type="evidence" value="ECO:0007669"/>
    <property type="project" value="UniProtKB-SubCell"/>
</dbReference>
<evidence type="ECO:0000256" key="1">
    <source>
        <dbReference type="ARBA" id="ARBA00004141"/>
    </source>
</evidence>
<dbReference type="Proteomes" id="UP000037510">
    <property type="component" value="Unassembled WGS sequence"/>
</dbReference>
<evidence type="ECO:0000313" key="10">
    <source>
        <dbReference type="EMBL" id="KOB71503.1"/>
    </source>
</evidence>
<organism evidence="10 11">
    <name type="scientific">Operophtera brumata</name>
    <name type="common">Winter moth</name>
    <name type="synonym">Phalaena brumata</name>
    <dbReference type="NCBI Taxonomy" id="104452"/>
    <lineage>
        <taxon>Eukaryota</taxon>
        <taxon>Metazoa</taxon>
        <taxon>Ecdysozoa</taxon>
        <taxon>Arthropoda</taxon>
        <taxon>Hexapoda</taxon>
        <taxon>Insecta</taxon>
        <taxon>Pterygota</taxon>
        <taxon>Neoptera</taxon>
        <taxon>Endopterygota</taxon>
        <taxon>Lepidoptera</taxon>
        <taxon>Glossata</taxon>
        <taxon>Ditrysia</taxon>
        <taxon>Geometroidea</taxon>
        <taxon>Geometridae</taxon>
        <taxon>Larentiinae</taxon>
        <taxon>Operophtera</taxon>
    </lineage>
</organism>
<evidence type="ECO:0000256" key="3">
    <source>
        <dbReference type="ARBA" id="ARBA00022692"/>
    </source>
</evidence>
<evidence type="ECO:0000256" key="8">
    <source>
        <dbReference type="SAM" id="Phobius"/>
    </source>
</evidence>
<gene>
    <name evidence="10" type="ORF">OBRU01_13643</name>
</gene>
<keyword evidence="6" id="KW-0325">Glycoprotein</keyword>
<feature type="transmembrane region" description="Helical" evidence="8">
    <location>
        <begin position="133"/>
        <end position="150"/>
    </location>
</feature>
<evidence type="ECO:0000313" key="11">
    <source>
        <dbReference type="Proteomes" id="UP000037510"/>
    </source>
</evidence>
<evidence type="ECO:0000256" key="7">
    <source>
        <dbReference type="SAM" id="MobiDB-lite"/>
    </source>
</evidence>
<evidence type="ECO:0000256" key="2">
    <source>
        <dbReference type="ARBA" id="ARBA00009706"/>
    </source>
</evidence>
<feature type="non-terminal residue" evidence="10">
    <location>
        <position position="315"/>
    </location>
</feature>
<proteinExistence type="inferred from homology"/>
<sequence length="315" mass="35553">ALLGIQAVITLVMISLMQKLKGYSFARWLLCSQGLYRYLYPTDSELKALTGKDKPKGRKGGKHESNGKKDTFHVPRNLEINLEKAPVTALDVVHLRFYMEYYWIVDFSLFTALVYILSEYFTSEESIGERSTCIVSFSVFLLIAMMVLIVDESNLEVGVDPAYDSFYENAQRFLENQGLSSSMLLNLNFALPFLLVLLWIRPISRHYLSVRVFSGMEKPLYTLGGYTWTALFYEAPDTCGLERPLATPPPAARGGEEGEEFVLAWENLKMLSCTALFYEAPDTCGLERPLATPPPAARGGEEGEEFVLAWENLKM</sequence>
<name>A0A0L7L7P0_OPEBR</name>
<protein>
    <submittedName>
        <fullName evidence="10">Uncharacterized protein</fullName>
    </submittedName>
</protein>
<keyword evidence="9" id="KW-0732">Signal</keyword>
<feature type="non-terminal residue" evidence="10">
    <location>
        <position position="1"/>
    </location>
</feature>
<dbReference type="InterPro" id="IPR019395">
    <property type="entry name" value="Transmembrane_161A/B"/>
</dbReference>
<dbReference type="PANTHER" id="PTHR13624:SF6">
    <property type="entry name" value="EMEI"/>
    <property type="match status" value="1"/>
</dbReference>
<evidence type="ECO:0000256" key="9">
    <source>
        <dbReference type="SAM" id="SignalP"/>
    </source>
</evidence>
<feature type="region of interest" description="Disordered" evidence="7">
    <location>
        <begin position="50"/>
        <end position="71"/>
    </location>
</feature>
<accession>A0A0L7L7P0</accession>